<proteinExistence type="inferred from homology"/>
<evidence type="ECO:0000256" key="1">
    <source>
        <dbReference type="ARBA" id="ARBA00006484"/>
    </source>
</evidence>
<organism evidence="4 5">
    <name type="scientific">Polyplosphaeria fusca</name>
    <dbReference type="NCBI Taxonomy" id="682080"/>
    <lineage>
        <taxon>Eukaryota</taxon>
        <taxon>Fungi</taxon>
        <taxon>Dikarya</taxon>
        <taxon>Ascomycota</taxon>
        <taxon>Pezizomycotina</taxon>
        <taxon>Dothideomycetes</taxon>
        <taxon>Pleosporomycetidae</taxon>
        <taxon>Pleosporales</taxon>
        <taxon>Tetraplosphaeriaceae</taxon>
        <taxon>Polyplosphaeria</taxon>
    </lineage>
</organism>
<protein>
    <submittedName>
        <fullName evidence="4">NAD(P)-binding protein</fullName>
    </submittedName>
</protein>
<dbReference type="PANTHER" id="PTHR24320">
    <property type="entry name" value="RETINOL DEHYDROGENASE"/>
    <property type="match status" value="1"/>
</dbReference>
<gene>
    <name evidence="4" type="ORF">EJ04DRAFT_517267</name>
</gene>
<dbReference type="PANTHER" id="PTHR24320:SF283">
    <property type="entry name" value="RETINOL DEHYDROGENASE 11"/>
    <property type="match status" value="1"/>
</dbReference>
<keyword evidence="2" id="KW-0560">Oxidoreductase</keyword>
<evidence type="ECO:0000256" key="2">
    <source>
        <dbReference type="ARBA" id="ARBA00023002"/>
    </source>
</evidence>
<comment type="caution">
    <text evidence="4">The sequence shown here is derived from an EMBL/GenBank/DDBJ whole genome shotgun (WGS) entry which is preliminary data.</text>
</comment>
<dbReference type="Gene3D" id="3.40.50.720">
    <property type="entry name" value="NAD(P)-binding Rossmann-like Domain"/>
    <property type="match status" value="1"/>
</dbReference>
<comment type="similarity">
    <text evidence="1 3">Belongs to the short-chain dehydrogenases/reductases (SDR) family.</text>
</comment>
<dbReference type="GO" id="GO:0016491">
    <property type="term" value="F:oxidoreductase activity"/>
    <property type="evidence" value="ECO:0007669"/>
    <property type="project" value="UniProtKB-KW"/>
</dbReference>
<dbReference type="Proteomes" id="UP000799444">
    <property type="component" value="Unassembled WGS sequence"/>
</dbReference>
<evidence type="ECO:0000313" key="4">
    <source>
        <dbReference type="EMBL" id="KAF2727426.1"/>
    </source>
</evidence>
<keyword evidence="5" id="KW-1185">Reference proteome</keyword>
<dbReference type="InterPro" id="IPR002347">
    <property type="entry name" value="SDR_fam"/>
</dbReference>
<dbReference type="InterPro" id="IPR036291">
    <property type="entry name" value="NAD(P)-bd_dom_sf"/>
</dbReference>
<accession>A0A9P4UW11</accession>
<sequence>MSNPAFGFETTAEEVAEAHKAEIPGKTILITGVSPNGLGSYTAKVLAMHDPKLLILASRTLSNLEAAQKEIADVAPSAATRLLELDLGSIAKVREAGQKVGSWDDVPKIDILINNAGIMSTPWALSPDGIESQFATNHIGHFLFTNLLMDKIVAAKGRIVNLSSAGHRFGPVRFEDWNFKDGTEYQPDAAYGQAKSANILHAISLAEKLQSKGVTAYSVHPGGIATNLARSVPIEVLQKKGILDEDGNLNKNAPFKFKSHTQGTATTIAAALDPNIADRSGAYLADCKVDHGEVWEKWAQGQDNAEKLWALSEKLVGEPLDV</sequence>
<name>A0A9P4UW11_9PLEO</name>
<dbReference type="Pfam" id="PF00106">
    <property type="entry name" value="adh_short"/>
    <property type="match status" value="1"/>
</dbReference>
<evidence type="ECO:0000313" key="5">
    <source>
        <dbReference type="Proteomes" id="UP000799444"/>
    </source>
</evidence>
<dbReference type="PRINTS" id="PR00080">
    <property type="entry name" value="SDRFAMILY"/>
</dbReference>
<dbReference type="SUPFAM" id="SSF51735">
    <property type="entry name" value="NAD(P)-binding Rossmann-fold domains"/>
    <property type="match status" value="1"/>
</dbReference>
<dbReference type="EMBL" id="ML996333">
    <property type="protein sequence ID" value="KAF2727426.1"/>
    <property type="molecule type" value="Genomic_DNA"/>
</dbReference>
<dbReference type="AlphaFoldDB" id="A0A9P4UW11"/>
<dbReference type="OrthoDB" id="191139at2759"/>
<reference evidence="4" key="1">
    <citation type="journal article" date="2020" name="Stud. Mycol.">
        <title>101 Dothideomycetes genomes: a test case for predicting lifestyles and emergence of pathogens.</title>
        <authorList>
            <person name="Haridas S."/>
            <person name="Albert R."/>
            <person name="Binder M."/>
            <person name="Bloem J."/>
            <person name="Labutti K."/>
            <person name="Salamov A."/>
            <person name="Andreopoulos B."/>
            <person name="Baker S."/>
            <person name="Barry K."/>
            <person name="Bills G."/>
            <person name="Bluhm B."/>
            <person name="Cannon C."/>
            <person name="Castanera R."/>
            <person name="Culley D."/>
            <person name="Daum C."/>
            <person name="Ezra D."/>
            <person name="Gonzalez J."/>
            <person name="Henrissat B."/>
            <person name="Kuo A."/>
            <person name="Liang C."/>
            <person name="Lipzen A."/>
            <person name="Lutzoni F."/>
            <person name="Magnuson J."/>
            <person name="Mondo S."/>
            <person name="Nolan M."/>
            <person name="Ohm R."/>
            <person name="Pangilinan J."/>
            <person name="Park H.-J."/>
            <person name="Ramirez L."/>
            <person name="Alfaro M."/>
            <person name="Sun H."/>
            <person name="Tritt A."/>
            <person name="Yoshinaga Y."/>
            <person name="Zwiers L.-H."/>
            <person name="Turgeon B."/>
            <person name="Goodwin S."/>
            <person name="Spatafora J."/>
            <person name="Crous P."/>
            <person name="Grigoriev I."/>
        </authorList>
    </citation>
    <scope>NUCLEOTIDE SEQUENCE</scope>
    <source>
        <strain evidence="4">CBS 125425</strain>
    </source>
</reference>
<evidence type="ECO:0000256" key="3">
    <source>
        <dbReference type="RuleBase" id="RU000363"/>
    </source>
</evidence>
<dbReference type="PRINTS" id="PR00081">
    <property type="entry name" value="GDHRDH"/>
</dbReference>